<gene>
    <name evidence="1" type="ORF">J437_LFUL019341</name>
</gene>
<proteinExistence type="predicted"/>
<accession>A0A8K0KV12</accession>
<dbReference type="Proteomes" id="UP000792457">
    <property type="component" value="Unassembled WGS sequence"/>
</dbReference>
<reference evidence="1" key="1">
    <citation type="submission" date="2013-04" db="EMBL/GenBank/DDBJ databases">
        <authorList>
            <person name="Qu J."/>
            <person name="Murali S.C."/>
            <person name="Bandaranaike D."/>
            <person name="Bellair M."/>
            <person name="Blankenburg K."/>
            <person name="Chao H."/>
            <person name="Dinh H."/>
            <person name="Doddapaneni H."/>
            <person name="Downs B."/>
            <person name="Dugan-Rocha S."/>
            <person name="Elkadiri S."/>
            <person name="Gnanaolivu R.D."/>
            <person name="Hernandez B."/>
            <person name="Javaid M."/>
            <person name="Jayaseelan J.C."/>
            <person name="Lee S."/>
            <person name="Li M."/>
            <person name="Ming W."/>
            <person name="Munidasa M."/>
            <person name="Muniz J."/>
            <person name="Nguyen L."/>
            <person name="Ongeri F."/>
            <person name="Osuji N."/>
            <person name="Pu L.-L."/>
            <person name="Puazo M."/>
            <person name="Qu C."/>
            <person name="Quiroz J."/>
            <person name="Raj R."/>
            <person name="Weissenberger G."/>
            <person name="Xin Y."/>
            <person name="Zou X."/>
            <person name="Han Y."/>
            <person name="Richards S."/>
            <person name="Worley K."/>
            <person name="Muzny D."/>
            <person name="Gibbs R."/>
        </authorList>
    </citation>
    <scope>NUCLEOTIDE SEQUENCE</scope>
    <source>
        <strain evidence="1">Sampled in the wild</strain>
    </source>
</reference>
<evidence type="ECO:0000313" key="1">
    <source>
        <dbReference type="EMBL" id="KAG8240210.1"/>
    </source>
</evidence>
<organism evidence="1 2">
    <name type="scientific">Ladona fulva</name>
    <name type="common">Scarce chaser dragonfly</name>
    <name type="synonym">Libellula fulva</name>
    <dbReference type="NCBI Taxonomy" id="123851"/>
    <lineage>
        <taxon>Eukaryota</taxon>
        <taxon>Metazoa</taxon>
        <taxon>Ecdysozoa</taxon>
        <taxon>Arthropoda</taxon>
        <taxon>Hexapoda</taxon>
        <taxon>Insecta</taxon>
        <taxon>Pterygota</taxon>
        <taxon>Palaeoptera</taxon>
        <taxon>Odonata</taxon>
        <taxon>Epiprocta</taxon>
        <taxon>Anisoptera</taxon>
        <taxon>Libelluloidea</taxon>
        <taxon>Libellulidae</taxon>
        <taxon>Ladona</taxon>
    </lineage>
</organism>
<protein>
    <submittedName>
        <fullName evidence="1">Uncharacterized protein</fullName>
    </submittedName>
</protein>
<keyword evidence="2" id="KW-1185">Reference proteome</keyword>
<dbReference type="AlphaFoldDB" id="A0A8K0KV12"/>
<comment type="caution">
    <text evidence="1">The sequence shown here is derived from an EMBL/GenBank/DDBJ whole genome shotgun (WGS) entry which is preliminary data.</text>
</comment>
<reference evidence="1" key="2">
    <citation type="submission" date="2017-10" db="EMBL/GenBank/DDBJ databases">
        <title>Ladona fulva Genome sequencing and assembly.</title>
        <authorList>
            <person name="Murali S."/>
            <person name="Richards S."/>
            <person name="Bandaranaike D."/>
            <person name="Bellair M."/>
            <person name="Blankenburg K."/>
            <person name="Chao H."/>
            <person name="Dinh H."/>
            <person name="Doddapaneni H."/>
            <person name="Dugan-Rocha S."/>
            <person name="Elkadiri S."/>
            <person name="Gnanaolivu R."/>
            <person name="Hernandez B."/>
            <person name="Skinner E."/>
            <person name="Javaid M."/>
            <person name="Lee S."/>
            <person name="Li M."/>
            <person name="Ming W."/>
            <person name="Munidasa M."/>
            <person name="Muniz J."/>
            <person name="Nguyen L."/>
            <person name="Hughes D."/>
            <person name="Osuji N."/>
            <person name="Pu L.-L."/>
            <person name="Puazo M."/>
            <person name="Qu C."/>
            <person name="Quiroz J."/>
            <person name="Raj R."/>
            <person name="Weissenberger G."/>
            <person name="Xin Y."/>
            <person name="Zou X."/>
            <person name="Han Y."/>
            <person name="Worley K."/>
            <person name="Muzny D."/>
            <person name="Gibbs R."/>
        </authorList>
    </citation>
    <scope>NUCLEOTIDE SEQUENCE</scope>
    <source>
        <strain evidence="1">Sampled in the wild</strain>
    </source>
</reference>
<dbReference type="EMBL" id="KZ312438">
    <property type="protein sequence ID" value="KAG8240210.1"/>
    <property type="molecule type" value="Genomic_DNA"/>
</dbReference>
<sequence length="88" mass="9540">MLLCTLSRLVRELRHSRHTASTAAIAVKTPVKEACDYLFSEVIEADITAIPPEVDELTDEDGVDDDALALPLVSDVAGAAEIFVQEEE</sequence>
<name>A0A8K0KV12_LADFU</name>
<evidence type="ECO:0000313" key="2">
    <source>
        <dbReference type="Proteomes" id="UP000792457"/>
    </source>
</evidence>